<feature type="region of interest" description="Disordered" evidence="17">
    <location>
        <begin position="905"/>
        <end position="983"/>
    </location>
</feature>
<comment type="caution">
    <text evidence="19">The sequence shown here is derived from an EMBL/GenBank/DDBJ whole genome shotgun (WGS) entry which is preliminary data.</text>
</comment>
<evidence type="ECO:0000256" key="15">
    <source>
        <dbReference type="ARBA" id="ARBA00023172"/>
    </source>
</evidence>
<dbReference type="GO" id="GO:0015074">
    <property type="term" value="P:DNA integration"/>
    <property type="evidence" value="ECO:0007669"/>
    <property type="project" value="UniProtKB-KW"/>
</dbReference>
<dbReference type="Pfam" id="PF13976">
    <property type="entry name" value="gag_pre-integrs"/>
    <property type="match status" value="1"/>
</dbReference>
<keyword evidence="9" id="KW-0067">ATP-binding</keyword>
<feature type="domain" description="Integrase catalytic" evidence="18">
    <location>
        <begin position="674"/>
        <end position="839"/>
    </location>
</feature>
<keyword evidence="4" id="KW-0540">Nuclease</keyword>
<dbReference type="PANTHER" id="PTHR42648:SF11">
    <property type="entry name" value="TRANSPOSON TY4-P GAG-POL POLYPROTEIN"/>
    <property type="match status" value="1"/>
</dbReference>
<dbReference type="Proteomes" id="UP000807504">
    <property type="component" value="Unassembled WGS sequence"/>
</dbReference>
<evidence type="ECO:0000256" key="5">
    <source>
        <dbReference type="ARBA" id="ARBA00022723"/>
    </source>
</evidence>
<dbReference type="PROSITE" id="PS50994">
    <property type="entry name" value="INTEGRASE"/>
    <property type="match status" value="1"/>
</dbReference>
<evidence type="ECO:0000256" key="12">
    <source>
        <dbReference type="ARBA" id="ARBA00022918"/>
    </source>
</evidence>
<reference evidence="19" key="2">
    <citation type="submission" date="2020-06" db="EMBL/GenBank/DDBJ databases">
        <authorList>
            <person name="Sheffer M."/>
        </authorList>
    </citation>
    <scope>NUCLEOTIDE SEQUENCE</scope>
</reference>
<keyword evidence="14" id="KW-0917">Virion maturation</keyword>
<keyword evidence="10" id="KW-0460">Magnesium</keyword>
<accession>A0A8T0FKU2</accession>
<dbReference type="GO" id="GO:0006310">
    <property type="term" value="P:DNA recombination"/>
    <property type="evidence" value="ECO:0007669"/>
    <property type="project" value="UniProtKB-KW"/>
</dbReference>
<keyword evidence="20" id="KW-1185">Reference proteome</keyword>
<dbReference type="GO" id="GO:0003964">
    <property type="term" value="F:RNA-directed DNA polymerase activity"/>
    <property type="evidence" value="ECO:0007669"/>
    <property type="project" value="UniProtKB-KW"/>
</dbReference>
<feature type="region of interest" description="Disordered" evidence="17">
    <location>
        <begin position="422"/>
        <end position="442"/>
    </location>
</feature>
<dbReference type="Gene3D" id="3.30.420.10">
    <property type="entry name" value="Ribonuclease H-like superfamily/Ribonuclease H"/>
    <property type="match status" value="1"/>
</dbReference>
<dbReference type="GO" id="GO:0005524">
    <property type="term" value="F:ATP binding"/>
    <property type="evidence" value="ECO:0007669"/>
    <property type="project" value="UniProtKB-KW"/>
</dbReference>
<evidence type="ECO:0000256" key="7">
    <source>
        <dbReference type="ARBA" id="ARBA00022759"/>
    </source>
</evidence>
<dbReference type="GO" id="GO:0003676">
    <property type="term" value="F:nucleic acid binding"/>
    <property type="evidence" value="ECO:0007669"/>
    <property type="project" value="InterPro"/>
</dbReference>
<evidence type="ECO:0000256" key="16">
    <source>
        <dbReference type="SAM" id="Coils"/>
    </source>
</evidence>
<dbReference type="GO" id="GO:0008233">
    <property type="term" value="F:peptidase activity"/>
    <property type="evidence" value="ECO:0007669"/>
    <property type="project" value="UniProtKB-KW"/>
</dbReference>
<dbReference type="GO" id="GO:0046872">
    <property type="term" value="F:metal ion binding"/>
    <property type="evidence" value="ECO:0007669"/>
    <property type="project" value="UniProtKB-KW"/>
</dbReference>
<keyword evidence="7" id="KW-0255">Endonuclease</keyword>
<organism evidence="19 20">
    <name type="scientific">Argiope bruennichi</name>
    <name type="common">Wasp spider</name>
    <name type="synonym">Aranea bruennichi</name>
    <dbReference type="NCBI Taxonomy" id="94029"/>
    <lineage>
        <taxon>Eukaryota</taxon>
        <taxon>Metazoa</taxon>
        <taxon>Ecdysozoa</taxon>
        <taxon>Arthropoda</taxon>
        <taxon>Chelicerata</taxon>
        <taxon>Arachnida</taxon>
        <taxon>Araneae</taxon>
        <taxon>Araneomorphae</taxon>
        <taxon>Entelegynae</taxon>
        <taxon>Araneoidea</taxon>
        <taxon>Araneidae</taxon>
        <taxon>Argiope</taxon>
    </lineage>
</organism>
<dbReference type="Pfam" id="PF05380">
    <property type="entry name" value="Peptidase_A17"/>
    <property type="match status" value="1"/>
</dbReference>
<evidence type="ECO:0000313" key="20">
    <source>
        <dbReference type="Proteomes" id="UP000807504"/>
    </source>
</evidence>
<evidence type="ECO:0000256" key="9">
    <source>
        <dbReference type="ARBA" id="ARBA00022840"/>
    </source>
</evidence>
<dbReference type="AlphaFoldDB" id="A0A8T0FKU2"/>
<evidence type="ECO:0000256" key="13">
    <source>
        <dbReference type="ARBA" id="ARBA00022932"/>
    </source>
</evidence>
<dbReference type="Pfam" id="PF22936">
    <property type="entry name" value="Pol_BBD"/>
    <property type="match status" value="1"/>
</dbReference>
<dbReference type="InterPro" id="IPR054722">
    <property type="entry name" value="PolX-like_BBD"/>
</dbReference>
<name>A0A8T0FKU2_ARGBR</name>
<dbReference type="EMBL" id="JABXBU010000011">
    <property type="protein sequence ID" value="KAF8791092.1"/>
    <property type="molecule type" value="Genomic_DNA"/>
</dbReference>
<dbReference type="InterPro" id="IPR001584">
    <property type="entry name" value="Integrase_cat-core"/>
</dbReference>
<evidence type="ECO:0000256" key="8">
    <source>
        <dbReference type="ARBA" id="ARBA00022801"/>
    </source>
</evidence>
<evidence type="ECO:0000259" key="18">
    <source>
        <dbReference type="PROSITE" id="PS50994"/>
    </source>
</evidence>
<evidence type="ECO:0000256" key="3">
    <source>
        <dbReference type="ARBA" id="ARBA00022670"/>
    </source>
</evidence>
<evidence type="ECO:0000256" key="14">
    <source>
        <dbReference type="ARBA" id="ARBA00023113"/>
    </source>
</evidence>
<dbReference type="PANTHER" id="PTHR42648">
    <property type="entry name" value="TRANSPOSASE, PUTATIVE-RELATED"/>
    <property type="match status" value="1"/>
</dbReference>
<dbReference type="Pfam" id="PF00665">
    <property type="entry name" value="rve"/>
    <property type="match status" value="1"/>
</dbReference>
<evidence type="ECO:0000256" key="2">
    <source>
        <dbReference type="ARBA" id="ARBA00022612"/>
    </source>
</evidence>
<evidence type="ECO:0000256" key="4">
    <source>
        <dbReference type="ARBA" id="ARBA00022722"/>
    </source>
</evidence>
<keyword evidence="13" id="KW-0808">Transferase</keyword>
<evidence type="ECO:0000256" key="10">
    <source>
        <dbReference type="ARBA" id="ARBA00022842"/>
    </source>
</evidence>
<evidence type="ECO:0000256" key="17">
    <source>
        <dbReference type="SAM" id="MobiDB-lite"/>
    </source>
</evidence>
<sequence length="1068" mass="121783">MLSKLKKSELIEVAEELEINIPAGAKVITIRDLIEKSEIYKDNYEFVKTVVESIIDRKKDYEKNEAQKLELDKLKLYEKNEAQKIELEKLKLPQLEKQLELANLQKDVTQKDTFSFSVQKIVRPATKRTMLSDISRLFDPLGLLGPLIITAKMFLQKLWILRIDWDDEVPLHLNREWEKFSSELSQLKNLNIDRHVLCSEALKADLIGFGDASKNAYGCCRLRQVLSDLTLIPYSDLKRFWPKVSRRWFPGLGFFLGGDLDIRFLVVGGRFGLLMSFCFLDCGMKKDPVVAWKRIEDHFQPDSRARIIGLTDVFFSCRINPQEEIWIYAARIRRIVDQLKDAGKPISDWYQAFQLSSFLPPEFNSIVQNIYRWNDTEFKFDKILQELIAEESRLKQAMRDHESCVFQSDTSINILKSTTSKQNSTYKRNFQHKRKKGRKSNVPRSSFIAESNLSQGGEDTSWIFDTVATSHFCGNRSLLQNYRPVKGTTMSVAIGGVQCDIEGTGTVKMIFRNKGELEIVNLLNVMYSPKLRRNLISGSLIDKAGSTFTCKNGQITVYAKDGRKQFVAKKVNGLFCVNPQIEVYPDHKNVKANSHDKDVHKFKSKVQNYFTFNANNLIVWHNRMCHINKNDIIRTSKNKSVNGMPEFKDMDLNCESCKIAKSRHKSFKPIGKIRSIKPLELLHMDLCGPFPDVAIGGYRHFLSIIDNFSRKVTVYPIKEKTEVLKHFSNYQKKAERFLNSKVINVRTDNSLEFCHAEFESYLDDLGIKAERTNAYSPQENGVAERYNYTAVDGIKVLLNTSGLTKGFWAEALLCHTYVWNRVCHGNQILTPFELYGGRKPSVKHLKTFGSTAYLGVPKQLRKKFDMGDKKGIMLGYALRTRGYRIWLPNERKIIETINVSFDDDRVQEPKSSGAKLNPRKKSIESSSESSTESDEESEQPVIPSTPKPDISEREGPSNNNQTSDKVTRFPSNDPPGRKTIQTGDEVVRVNHPGGGVAMLEVILAFPSLLEAHAGRHWAGEMREAPGSEWTGDVRAGSGLEWTGDVRAGFDLEWTGDVRAGSGSEWVGK</sequence>
<dbReference type="GO" id="GO:0006508">
    <property type="term" value="P:proteolysis"/>
    <property type="evidence" value="ECO:0007669"/>
    <property type="project" value="UniProtKB-KW"/>
</dbReference>
<keyword evidence="13" id="KW-0239">DNA-directed DNA polymerase</keyword>
<evidence type="ECO:0000313" key="19">
    <source>
        <dbReference type="EMBL" id="KAF8791092.1"/>
    </source>
</evidence>
<evidence type="ECO:0000256" key="11">
    <source>
        <dbReference type="ARBA" id="ARBA00022908"/>
    </source>
</evidence>
<keyword evidence="6" id="KW-0547">Nucleotide-binding</keyword>
<dbReference type="InterPro" id="IPR008042">
    <property type="entry name" value="Retrotrans_Pao"/>
</dbReference>
<dbReference type="Pfam" id="PF14223">
    <property type="entry name" value="Retrotran_gag_2"/>
    <property type="match status" value="1"/>
</dbReference>
<dbReference type="InterPro" id="IPR036397">
    <property type="entry name" value="RNaseH_sf"/>
</dbReference>
<dbReference type="GO" id="GO:0003887">
    <property type="term" value="F:DNA-directed DNA polymerase activity"/>
    <property type="evidence" value="ECO:0007669"/>
    <property type="project" value="UniProtKB-KW"/>
</dbReference>
<keyword evidence="8" id="KW-0378">Hydrolase</keyword>
<evidence type="ECO:0000256" key="6">
    <source>
        <dbReference type="ARBA" id="ARBA00022741"/>
    </source>
</evidence>
<keyword evidence="2" id="KW-1188">Viral release from host cell</keyword>
<keyword evidence="15" id="KW-0233">DNA recombination</keyword>
<dbReference type="Pfam" id="PF25597">
    <property type="entry name" value="SH3_retrovirus"/>
    <property type="match status" value="1"/>
</dbReference>
<evidence type="ECO:0000256" key="1">
    <source>
        <dbReference type="ARBA" id="ARBA00002180"/>
    </source>
</evidence>
<dbReference type="InterPro" id="IPR039537">
    <property type="entry name" value="Retrotran_Ty1/copia-like"/>
</dbReference>
<dbReference type="InterPro" id="IPR057670">
    <property type="entry name" value="SH3_retrovirus"/>
</dbReference>
<feature type="compositionally biased region" description="Basic residues" evidence="17">
    <location>
        <begin position="429"/>
        <end position="441"/>
    </location>
</feature>
<comment type="function">
    <text evidence="1">The aspartyl protease (PR) mediates the proteolytic cleavages of the Gag and Gag-Pol polyproteins after assembly of the VLP.</text>
</comment>
<dbReference type="InterPro" id="IPR012337">
    <property type="entry name" value="RNaseH-like_sf"/>
</dbReference>
<keyword evidence="12" id="KW-0695">RNA-directed DNA polymerase</keyword>
<feature type="coiled-coil region" evidence="16">
    <location>
        <begin position="85"/>
        <end position="112"/>
    </location>
</feature>
<keyword evidence="11" id="KW-0229">DNA integration</keyword>
<keyword evidence="3" id="KW-0645">Protease</keyword>
<gene>
    <name evidence="19" type="ORF">HNY73_006019</name>
</gene>
<protein>
    <submittedName>
        <fullName evidence="19">Retrovirus-related Pol polyprotein like</fullName>
    </submittedName>
</protein>
<dbReference type="GO" id="GO:0004519">
    <property type="term" value="F:endonuclease activity"/>
    <property type="evidence" value="ECO:0007669"/>
    <property type="project" value="UniProtKB-KW"/>
</dbReference>
<keyword evidence="16" id="KW-0175">Coiled coil</keyword>
<proteinExistence type="predicted"/>
<reference evidence="19" key="1">
    <citation type="journal article" date="2020" name="bioRxiv">
        <title>Chromosome-level reference genome of the European wasp spider Argiope bruennichi: a resource for studies on range expansion and evolutionary adaptation.</title>
        <authorList>
            <person name="Sheffer M.M."/>
            <person name="Hoppe A."/>
            <person name="Krehenwinkel H."/>
            <person name="Uhl G."/>
            <person name="Kuss A.W."/>
            <person name="Jensen L."/>
            <person name="Jensen C."/>
            <person name="Gillespie R.G."/>
            <person name="Hoff K.J."/>
            <person name="Prost S."/>
        </authorList>
    </citation>
    <scope>NUCLEOTIDE SEQUENCE</scope>
</reference>
<dbReference type="InterPro" id="IPR025724">
    <property type="entry name" value="GAG-pre-integrase_dom"/>
</dbReference>
<keyword evidence="13" id="KW-0548">Nucleotidyltransferase</keyword>
<keyword evidence="5" id="KW-0479">Metal-binding</keyword>
<dbReference type="SUPFAM" id="SSF53098">
    <property type="entry name" value="Ribonuclease H-like"/>
    <property type="match status" value="1"/>
</dbReference>